<dbReference type="EMBL" id="DTAD01000058">
    <property type="protein sequence ID" value="HGN90543.1"/>
    <property type="molecule type" value="Genomic_DNA"/>
</dbReference>
<accession>A0A7C4HYM9</accession>
<dbReference type="AlphaFoldDB" id="A0A7C4HYM9"/>
<gene>
    <name evidence="2" type="ORF">ENT82_05385</name>
    <name evidence="1" type="ORF">ENU43_04120</name>
</gene>
<proteinExistence type="predicted"/>
<sequence length="134" mass="15471">MVENHGISRELLVRGDRRAMSMFRARLRKLESKGLWEEWDRFLDSLEPVARYWLASETCGEYTELLHLGEVIFFIEVGVDGAVSVTGLRWDTRLSRIGVQLKHYLLEYCFKEIKRQATSQTSNVRLNHAASAGP</sequence>
<organism evidence="2">
    <name type="scientific">Caldiarchaeum subterraneum</name>
    <dbReference type="NCBI Taxonomy" id="311458"/>
    <lineage>
        <taxon>Archaea</taxon>
        <taxon>Nitrososphaerota</taxon>
        <taxon>Candidatus Caldarchaeales</taxon>
        <taxon>Candidatus Caldarchaeaceae</taxon>
        <taxon>Candidatus Caldarchaeum</taxon>
    </lineage>
</organism>
<name>A0A7C4HYM9_CALS0</name>
<evidence type="ECO:0000313" key="2">
    <source>
        <dbReference type="EMBL" id="HGN90543.1"/>
    </source>
</evidence>
<comment type="caution">
    <text evidence="2">The sequence shown here is derived from an EMBL/GenBank/DDBJ whole genome shotgun (WGS) entry which is preliminary data.</text>
</comment>
<dbReference type="EMBL" id="DTCM01000053">
    <property type="protein sequence ID" value="HGL40833.1"/>
    <property type="molecule type" value="Genomic_DNA"/>
</dbReference>
<evidence type="ECO:0000313" key="1">
    <source>
        <dbReference type="EMBL" id="HGL40833.1"/>
    </source>
</evidence>
<protein>
    <submittedName>
        <fullName evidence="2">Uncharacterized protein</fullName>
    </submittedName>
</protein>
<reference evidence="2" key="1">
    <citation type="journal article" date="2020" name="mSystems">
        <title>Genome- and Community-Level Interaction Insights into Carbon Utilization and Element Cycling Functions of Hydrothermarchaeota in Hydrothermal Sediment.</title>
        <authorList>
            <person name="Zhou Z."/>
            <person name="Liu Y."/>
            <person name="Xu W."/>
            <person name="Pan J."/>
            <person name="Luo Z.H."/>
            <person name="Li M."/>
        </authorList>
    </citation>
    <scope>NUCLEOTIDE SEQUENCE [LARGE SCALE GENOMIC DNA]</scope>
    <source>
        <strain evidence="2">SpSt-613</strain>
        <strain evidence="1">SpSt-669</strain>
    </source>
</reference>